<evidence type="ECO:0000313" key="11">
    <source>
        <dbReference type="WBParaSite" id="MhA1_Contig168.frz3.gene4"/>
    </source>
</evidence>
<keyword evidence="9" id="KW-0472">Membrane</keyword>
<evidence type="ECO:0000256" key="3">
    <source>
        <dbReference type="ARBA" id="ARBA00014109"/>
    </source>
</evidence>
<keyword evidence="8" id="KW-0496">Mitochondrion</keyword>
<keyword evidence="5" id="KW-0679">Respiratory chain</keyword>
<dbReference type="GO" id="GO:0045271">
    <property type="term" value="C:respiratory chain complex I"/>
    <property type="evidence" value="ECO:0007669"/>
    <property type="project" value="UniProtKB-ARBA"/>
</dbReference>
<dbReference type="AlphaFoldDB" id="A0A1I8B9E4"/>
<comment type="similarity">
    <text evidence="2">Belongs to the complex I NDUFB10 subunit family.</text>
</comment>
<reference evidence="11" key="1">
    <citation type="submission" date="2016-11" db="UniProtKB">
        <authorList>
            <consortium name="WormBaseParasite"/>
        </authorList>
    </citation>
    <scope>IDENTIFICATION</scope>
</reference>
<keyword evidence="7" id="KW-0249">Electron transport</keyword>
<evidence type="ECO:0000256" key="9">
    <source>
        <dbReference type="ARBA" id="ARBA00023136"/>
    </source>
</evidence>
<dbReference type="OMA" id="NDKACFY"/>
<dbReference type="GO" id="GO:0005743">
    <property type="term" value="C:mitochondrial inner membrane"/>
    <property type="evidence" value="ECO:0007669"/>
    <property type="project" value="UniProtKB-SubCell"/>
</dbReference>
<evidence type="ECO:0000256" key="8">
    <source>
        <dbReference type="ARBA" id="ARBA00023128"/>
    </source>
</evidence>
<keyword evidence="10" id="KW-1185">Reference proteome</keyword>
<accession>A0A1I8B9E4</accession>
<dbReference type="Pfam" id="PF10249">
    <property type="entry name" value="NDUFB10"/>
    <property type="match status" value="1"/>
</dbReference>
<dbReference type="InterPro" id="IPR039993">
    <property type="entry name" value="NDUFB10"/>
</dbReference>
<evidence type="ECO:0000256" key="4">
    <source>
        <dbReference type="ARBA" id="ARBA00022448"/>
    </source>
</evidence>
<evidence type="ECO:0000256" key="2">
    <source>
        <dbReference type="ARBA" id="ARBA00008317"/>
    </source>
</evidence>
<dbReference type="InterPro" id="IPR019377">
    <property type="entry name" value="NADH_UbQ_OxRdtase_su10"/>
</dbReference>
<evidence type="ECO:0000256" key="5">
    <source>
        <dbReference type="ARBA" id="ARBA00022660"/>
    </source>
</evidence>
<sequence length="314" mass="38215">MTSNKYTKASYKIDDPVVPVWDDDKQLEMGFDAKTEGLTFRQRRRLQERKTWDKYWEVREKESRGTYIARGRYYGHYLLSKPMTYFREKVVEPLNDRYQPVYYHRKLDRVPDIDQCGVHDRVCIFEANEQYRIDKLVDAYIVNILYYRLHDCVKFFGKTKLAMCSKYIEDYEEGDLNFFIKYGEIGTSSDVVDAYMKQKHRLIWERRHPEIMNERKRLTEEHKKAMADGKFEHKFWNKFALYQKKYEYEGGNFFGHHWDNSKSPRYGDQPISKDWRYYKKLSEDANFDKRNYPIWLNEAVEKAKILEEELKNKG</sequence>
<protein>
    <recommendedName>
        <fullName evidence="3">NADH dehydrogenase [ubiquinone] 1 beta subcomplex subunit 10</fullName>
    </recommendedName>
</protein>
<evidence type="ECO:0000256" key="1">
    <source>
        <dbReference type="ARBA" id="ARBA00004443"/>
    </source>
</evidence>
<keyword evidence="6" id="KW-0999">Mitochondrion inner membrane</keyword>
<evidence type="ECO:0000313" key="10">
    <source>
        <dbReference type="Proteomes" id="UP000095281"/>
    </source>
</evidence>
<evidence type="ECO:0000256" key="6">
    <source>
        <dbReference type="ARBA" id="ARBA00022792"/>
    </source>
</evidence>
<comment type="subcellular location">
    <subcellularLocation>
        <location evidence="1">Mitochondrion inner membrane</location>
        <topology evidence="1">Peripheral membrane protein</topology>
        <orientation evidence="1">Matrix side</orientation>
    </subcellularLocation>
</comment>
<dbReference type="PANTHER" id="PTHR13094:SF1">
    <property type="entry name" value="NADH DEHYDROGENASE [UBIQUINONE] 1 BETA SUBCOMPLEX SUBUNIT 10"/>
    <property type="match status" value="1"/>
</dbReference>
<dbReference type="PANTHER" id="PTHR13094">
    <property type="entry name" value="NADH-UBIQUINONE OXIDOREDUCTASE PDSW SUBUNIT"/>
    <property type="match status" value="1"/>
</dbReference>
<dbReference type="Proteomes" id="UP000095281">
    <property type="component" value="Unplaced"/>
</dbReference>
<name>A0A1I8B9E4_MELHA</name>
<evidence type="ECO:0000256" key="7">
    <source>
        <dbReference type="ARBA" id="ARBA00022982"/>
    </source>
</evidence>
<keyword evidence="4" id="KW-0813">Transport</keyword>
<dbReference type="WBParaSite" id="MhA1_Contig168.frz3.gene4">
    <property type="protein sequence ID" value="MhA1_Contig168.frz3.gene4"/>
    <property type="gene ID" value="MhA1_Contig168.frz3.gene4"/>
</dbReference>
<organism evidence="10 11">
    <name type="scientific">Meloidogyne hapla</name>
    <name type="common">Root-knot nematode worm</name>
    <dbReference type="NCBI Taxonomy" id="6305"/>
    <lineage>
        <taxon>Eukaryota</taxon>
        <taxon>Metazoa</taxon>
        <taxon>Ecdysozoa</taxon>
        <taxon>Nematoda</taxon>
        <taxon>Chromadorea</taxon>
        <taxon>Rhabditida</taxon>
        <taxon>Tylenchina</taxon>
        <taxon>Tylenchomorpha</taxon>
        <taxon>Tylenchoidea</taxon>
        <taxon>Meloidogynidae</taxon>
        <taxon>Meloidogyninae</taxon>
        <taxon>Meloidogyne</taxon>
    </lineage>
</organism>
<proteinExistence type="inferred from homology"/>